<dbReference type="InterPro" id="IPR011043">
    <property type="entry name" value="Gal_Oxase/kelch_b-propeller"/>
</dbReference>
<gene>
    <name evidence="2" type="ORF">IPP15_14480</name>
</gene>
<proteinExistence type="predicted"/>
<dbReference type="EMBL" id="JADKGY010000020">
    <property type="protein sequence ID" value="MBK9983568.1"/>
    <property type="molecule type" value="Genomic_DNA"/>
</dbReference>
<evidence type="ECO:0000313" key="3">
    <source>
        <dbReference type="Proteomes" id="UP000808337"/>
    </source>
</evidence>
<dbReference type="AlphaFoldDB" id="A0A9D7SUR6"/>
<name>A0A9D7SUR6_9BACT</name>
<accession>A0A9D7SUR6</accession>
<dbReference type="PANTHER" id="PTHR36220">
    <property type="entry name" value="UNNAMED PRODUCT"/>
    <property type="match status" value="1"/>
</dbReference>
<evidence type="ECO:0000256" key="1">
    <source>
        <dbReference type="ARBA" id="ARBA00022729"/>
    </source>
</evidence>
<evidence type="ECO:0000313" key="2">
    <source>
        <dbReference type="EMBL" id="MBK9983568.1"/>
    </source>
</evidence>
<dbReference type="Gene3D" id="2.130.10.130">
    <property type="entry name" value="Integrin alpha, N-terminal"/>
    <property type="match status" value="2"/>
</dbReference>
<sequence>MRIIKNRAICFIVICMLVHLNSIILAQNIGIGTITPVEKLDVNGNIKSDTLKPNALQLLPNAGAGKILTSDVTGNASWESLIVAPPANTSGNVGHGVWGDCATTGNISEYDPVADSTGVAGDYFGASVSISGDFAIIGTPIDDEMNPNQGSASIYHFNGSSWQFTQKLTDPNGSTDDNFGYSVSISGNFAIVGAHADDGPFNNQGSVTIYQYNGTSWDWLEKISDPDGATSDHFGISVSISGDYFIAGSFLDDSSPNGDQGSASIFHFNGSNWELVVKLTDPLSAFTDEFGSSVSISNNYALVGSPYDDAGANFDQGSASIYQFDGNTWVYMQKVIDSDGATSDYFGSSVTISNMYAAIGAPGDKVGNNEDQGSATVFRYNGSSWVSMQKKTSITGLANDGFGICISISGDFMLIGSDRDDVGVNVDQGSISMYQRLGNGWQLVQYITEPGGNASDFFGFTCALDISTRRFLSGASGYISNTGKAVFGKIN</sequence>
<dbReference type="Proteomes" id="UP000808337">
    <property type="component" value="Unassembled WGS sequence"/>
</dbReference>
<reference evidence="2 3" key="1">
    <citation type="submission" date="2020-10" db="EMBL/GenBank/DDBJ databases">
        <title>Connecting structure to function with the recovery of over 1000 high-quality activated sludge metagenome-assembled genomes encoding full-length rRNA genes using long-read sequencing.</title>
        <authorList>
            <person name="Singleton C.M."/>
            <person name="Petriglieri F."/>
            <person name="Kristensen J.M."/>
            <person name="Kirkegaard R.H."/>
            <person name="Michaelsen T.Y."/>
            <person name="Andersen M.H."/>
            <person name="Karst S.M."/>
            <person name="Dueholm M.S."/>
            <person name="Nielsen P.H."/>
            <person name="Albertsen M."/>
        </authorList>
    </citation>
    <scope>NUCLEOTIDE SEQUENCE [LARGE SCALE GENOMIC DNA]</scope>
    <source>
        <strain evidence="2">Ribe_18-Q3-R11-54_MAXAC.273</strain>
    </source>
</reference>
<comment type="caution">
    <text evidence="2">The sequence shown here is derived from an EMBL/GenBank/DDBJ whole genome shotgun (WGS) entry which is preliminary data.</text>
</comment>
<dbReference type="PANTHER" id="PTHR36220:SF1">
    <property type="entry name" value="GAMMA TUBULIN COMPLEX COMPONENT C-TERMINAL DOMAIN-CONTAINING PROTEIN"/>
    <property type="match status" value="1"/>
</dbReference>
<evidence type="ECO:0008006" key="4">
    <source>
        <dbReference type="Google" id="ProtNLM"/>
    </source>
</evidence>
<dbReference type="InterPro" id="IPR028994">
    <property type="entry name" value="Integrin_alpha_N"/>
</dbReference>
<dbReference type="SUPFAM" id="SSF50965">
    <property type="entry name" value="Galactose oxidase, central domain"/>
    <property type="match status" value="1"/>
</dbReference>
<keyword evidence="1" id="KW-0732">Signal</keyword>
<dbReference type="InterPro" id="IPR013517">
    <property type="entry name" value="FG-GAP"/>
</dbReference>
<dbReference type="Pfam" id="PF14312">
    <property type="entry name" value="FG-GAP_2"/>
    <property type="match status" value="6"/>
</dbReference>
<organism evidence="2 3">
    <name type="scientific">Candidatus Opimibacter skivensis</name>
    <dbReference type="NCBI Taxonomy" id="2982028"/>
    <lineage>
        <taxon>Bacteria</taxon>
        <taxon>Pseudomonadati</taxon>
        <taxon>Bacteroidota</taxon>
        <taxon>Saprospiria</taxon>
        <taxon>Saprospirales</taxon>
        <taxon>Saprospiraceae</taxon>
        <taxon>Candidatus Opimibacter</taxon>
    </lineage>
</organism>
<protein>
    <recommendedName>
        <fullName evidence="4">PKD domain-containing protein</fullName>
    </recommendedName>
</protein>